<dbReference type="Gene3D" id="1.10.10.10">
    <property type="entry name" value="Winged helix-like DNA-binding domain superfamily/Winged helix DNA-binding domain"/>
    <property type="match status" value="2"/>
</dbReference>
<dbReference type="GO" id="GO:0003887">
    <property type="term" value="F:DNA-directed DNA polymerase activity"/>
    <property type="evidence" value="ECO:0007669"/>
    <property type="project" value="InterPro"/>
</dbReference>
<evidence type="ECO:0000313" key="4">
    <source>
        <dbReference type="Proteomes" id="UP000748991"/>
    </source>
</evidence>
<feature type="domain" description="Initiator Rep protein WH1" evidence="2">
    <location>
        <begin position="53"/>
        <end position="206"/>
    </location>
</feature>
<dbReference type="Pfam" id="PF01051">
    <property type="entry name" value="Rep3_N"/>
    <property type="match status" value="1"/>
</dbReference>
<dbReference type="InterPro" id="IPR036390">
    <property type="entry name" value="WH_DNA-bd_sf"/>
</dbReference>
<evidence type="ECO:0000313" key="3">
    <source>
        <dbReference type="EMBL" id="MBS6535374.1"/>
    </source>
</evidence>
<dbReference type="Proteomes" id="UP000748991">
    <property type="component" value="Unassembled WGS sequence"/>
</dbReference>
<evidence type="ECO:0000256" key="1">
    <source>
        <dbReference type="ARBA" id="ARBA00038283"/>
    </source>
</evidence>
<comment type="similarity">
    <text evidence="1">Belongs to the initiator RepB protein family.</text>
</comment>
<accession>A0A943SPY6</accession>
<dbReference type="InterPro" id="IPR000525">
    <property type="entry name" value="Initiator_Rep_WH1"/>
</dbReference>
<dbReference type="SUPFAM" id="SSF46785">
    <property type="entry name" value="Winged helix' DNA-binding domain"/>
    <property type="match status" value="2"/>
</dbReference>
<protein>
    <submittedName>
        <fullName evidence="3">Replication initiation protein</fullName>
    </submittedName>
</protein>
<dbReference type="RefSeq" id="WP_278637949.1">
    <property type="nucleotide sequence ID" value="NZ_JAGZZP010000010.1"/>
</dbReference>
<gene>
    <name evidence="3" type="ORF">KH327_06040</name>
</gene>
<evidence type="ECO:0000259" key="2">
    <source>
        <dbReference type="Pfam" id="PF01051"/>
    </source>
</evidence>
<dbReference type="EMBL" id="JAGZZP010000010">
    <property type="protein sequence ID" value="MBS6535374.1"/>
    <property type="molecule type" value="Genomic_DNA"/>
</dbReference>
<dbReference type="AlphaFoldDB" id="A0A943SPY6"/>
<reference evidence="3" key="1">
    <citation type="submission" date="2021-02" db="EMBL/GenBank/DDBJ databases">
        <title>Infant gut strain persistence is associated with maternal origin, phylogeny, and functional potential including surface adhesion and iron acquisition.</title>
        <authorList>
            <person name="Lou Y.C."/>
        </authorList>
    </citation>
    <scope>NUCLEOTIDE SEQUENCE</scope>
    <source>
        <strain evidence="3">L3_060_052G1_dasL3_060_052G1_concoct_1</strain>
    </source>
</reference>
<dbReference type="Pfam" id="PF21205">
    <property type="entry name" value="Rep3_C"/>
    <property type="match status" value="1"/>
</dbReference>
<sequence>MRKNTDKNFNKYEFFEVDPFTDDYTDGNTDSILDIGAEVGADQLTLWDESSLVRKGNPLIRSRMSWSLNAQKILLLVASSFDELTDIEGDRFVNERDRNFWSISVSELENQLGVKKLNSAYLKELATVMAKSTIEMNLPNERTGELNWELAPLFSYARYENGILTLELTRLCKEQLGRLKTGYTQYALKDVIRMKSQYSIRIYELISSEKFKAPIGKVTYTVVELRKLLGILDPKKYKDFNSLERRAIKPAVEEVNEKNTDTIYITYKKLYKGRSINRIEFTYIDKKQIKDNADNIVSSPKYEYDYNYDRETLFSNVKPLKEHRRFDWRYYTDLVISILDSKREVYESLKNLEFTDQFIIFEYLRYNYNYVRNREAINFESYFLYALMNDYANALTNMEG</sequence>
<proteinExistence type="inferred from homology"/>
<comment type="caution">
    <text evidence="3">The sequence shown here is derived from an EMBL/GenBank/DDBJ whole genome shotgun (WGS) entry which is preliminary data.</text>
</comment>
<organism evidence="3 4">
    <name type="scientific">Peptoniphilus harei</name>
    <dbReference type="NCBI Taxonomy" id="54005"/>
    <lineage>
        <taxon>Bacteria</taxon>
        <taxon>Bacillati</taxon>
        <taxon>Bacillota</taxon>
        <taxon>Tissierellia</taxon>
        <taxon>Tissierellales</taxon>
        <taxon>Peptoniphilaceae</taxon>
        <taxon>Peptoniphilus</taxon>
    </lineage>
</organism>
<dbReference type="InterPro" id="IPR036388">
    <property type="entry name" value="WH-like_DNA-bd_sf"/>
</dbReference>
<dbReference type="GO" id="GO:0006270">
    <property type="term" value="P:DNA replication initiation"/>
    <property type="evidence" value="ECO:0007669"/>
    <property type="project" value="InterPro"/>
</dbReference>
<name>A0A943SPY6_9FIRM</name>